<name>A0A1N6G496_9BACT</name>
<dbReference type="EMBL" id="FSRC01000002">
    <property type="protein sequence ID" value="SIO02338.1"/>
    <property type="molecule type" value="Genomic_DNA"/>
</dbReference>
<dbReference type="GO" id="GO:0016301">
    <property type="term" value="F:kinase activity"/>
    <property type="evidence" value="ECO:0007669"/>
    <property type="project" value="UniProtKB-KW"/>
</dbReference>
<protein>
    <submittedName>
        <fullName evidence="1">cAMP-binding domain of CRP or a regulatory subunit of cAMP-dependent protein kinases</fullName>
    </submittedName>
</protein>
<gene>
    <name evidence="1" type="ORF">SAMN05444394_2956</name>
</gene>
<dbReference type="Gene3D" id="2.60.120.10">
    <property type="entry name" value="Jelly Rolls"/>
    <property type="match status" value="1"/>
</dbReference>
<dbReference type="STRING" id="226505.SAMN05444394_2956"/>
<dbReference type="InterPro" id="IPR014710">
    <property type="entry name" value="RmlC-like_jellyroll"/>
</dbReference>
<proteinExistence type="predicted"/>
<dbReference type="AlphaFoldDB" id="A0A1N6G496"/>
<sequence length="186" mass="21445">MKEMLNSIICLTEENFQLFSNASKKKKAAKGELLFTPQNICRKILFIENGLLRGFKISEGKDFTHHFFSENWFATDFESFLTGKSGSLFVEALTPITYYEFQKDGLEQLYELHPQFQKLGRIIAEKAFLSTVEKLNDIQTLDLKGRYQGLVAKNKELFQKVPQKYIASYLGVSEQSLSRIKKDSFS</sequence>
<organism evidence="1 2">
    <name type="scientific">Algoriphagus halophilus</name>
    <dbReference type="NCBI Taxonomy" id="226505"/>
    <lineage>
        <taxon>Bacteria</taxon>
        <taxon>Pseudomonadati</taxon>
        <taxon>Bacteroidota</taxon>
        <taxon>Cytophagia</taxon>
        <taxon>Cytophagales</taxon>
        <taxon>Cyclobacteriaceae</taxon>
        <taxon>Algoriphagus</taxon>
    </lineage>
</organism>
<dbReference type="SUPFAM" id="SSF51206">
    <property type="entry name" value="cAMP-binding domain-like"/>
    <property type="match status" value="1"/>
</dbReference>
<keyword evidence="1" id="KW-0808">Transferase</keyword>
<accession>A0A1N6G496</accession>
<keyword evidence="2" id="KW-1185">Reference proteome</keyword>
<dbReference type="OrthoDB" id="667553at2"/>
<keyword evidence="1" id="KW-0418">Kinase</keyword>
<evidence type="ECO:0000313" key="2">
    <source>
        <dbReference type="Proteomes" id="UP000185221"/>
    </source>
</evidence>
<dbReference type="Proteomes" id="UP000185221">
    <property type="component" value="Unassembled WGS sequence"/>
</dbReference>
<reference evidence="2" key="1">
    <citation type="submission" date="2016-11" db="EMBL/GenBank/DDBJ databases">
        <authorList>
            <person name="Varghese N."/>
            <person name="Submissions S."/>
        </authorList>
    </citation>
    <scope>NUCLEOTIDE SEQUENCE [LARGE SCALE GENOMIC DNA]</scope>
    <source>
        <strain evidence="2">DSM 15292</strain>
    </source>
</reference>
<dbReference type="InterPro" id="IPR018490">
    <property type="entry name" value="cNMP-bd_dom_sf"/>
</dbReference>
<dbReference type="RefSeq" id="WP_074225743.1">
    <property type="nucleotide sequence ID" value="NZ_FSRC01000002.1"/>
</dbReference>
<evidence type="ECO:0000313" key="1">
    <source>
        <dbReference type="EMBL" id="SIO02338.1"/>
    </source>
</evidence>